<name>A0A0F9FUK4_9ZZZZ</name>
<evidence type="ECO:0000313" key="2">
    <source>
        <dbReference type="EMBL" id="KKL89943.1"/>
    </source>
</evidence>
<sequence>MITSIGNYKELIGKPVDWKGLMLLFVISLGQTLLNIWVFIFTLFGLILILIYLTLVQEK</sequence>
<keyword evidence="1" id="KW-0812">Transmembrane</keyword>
<gene>
    <name evidence="2" type="ORF">LCGC14_1909620</name>
</gene>
<accession>A0A0F9FUK4</accession>
<keyword evidence="1" id="KW-1133">Transmembrane helix</keyword>
<reference evidence="2" key="1">
    <citation type="journal article" date="2015" name="Nature">
        <title>Complex archaea that bridge the gap between prokaryotes and eukaryotes.</title>
        <authorList>
            <person name="Spang A."/>
            <person name="Saw J.H."/>
            <person name="Jorgensen S.L."/>
            <person name="Zaremba-Niedzwiedzka K."/>
            <person name="Martijn J."/>
            <person name="Lind A.E."/>
            <person name="van Eijk R."/>
            <person name="Schleper C."/>
            <person name="Guy L."/>
            <person name="Ettema T.J."/>
        </authorList>
    </citation>
    <scope>NUCLEOTIDE SEQUENCE</scope>
</reference>
<protein>
    <submittedName>
        <fullName evidence="2">Uncharacterized protein</fullName>
    </submittedName>
</protein>
<keyword evidence="1" id="KW-0472">Membrane</keyword>
<proteinExistence type="predicted"/>
<evidence type="ECO:0000256" key="1">
    <source>
        <dbReference type="SAM" id="Phobius"/>
    </source>
</evidence>
<comment type="caution">
    <text evidence="2">The sequence shown here is derived from an EMBL/GenBank/DDBJ whole genome shotgun (WGS) entry which is preliminary data.</text>
</comment>
<feature type="transmembrane region" description="Helical" evidence="1">
    <location>
        <begin position="20"/>
        <end position="53"/>
    </location>
</feature>
<dbReference type="EMBL" id="LAZR01020147">
    <property type="protein sequence ID" value="KKL89943.1"/>
    <property type="molecule type" value="Genomic_DNA"/>
</dbReference>
<organism evidence="2">
    <name type="scientific">marine sediment metagenome</name>
    <dbReference type="NCBI Taxonomy" id="412755"/>
    <lineage>
        <taxon>unclassified sequences</taxon>
        <taxon>metagenomes</taxon>
        <taxon>ecological metagenomes</taxon>
    </lineage>
</organism>
<dbReference type="AlphaFoldDB" id="A0A0F9FUK4"/>